<reference evidence="5" key="2">
    <citation type="submission" date="2021-03" db="UniProtKB">
        <authorList>
            <consortium name="EnsemblPlants"/>
        </authorList>
    </citation>
    <scope>IDENTIFICATION</scope>
</reference>
<dbReference type="InterPro" id="IPR028938">
    <property type="entry name" value="Rsf1-like"/>
</dbReference>
<feature type="compositionally biased region" description="Acidic residues" evidence="3">
    <location>
        <begin position="672"/>
        <end position="682"/>
    </location>
</feature>
<organism evidence="5 6">
    <name type="scientific">Chenopodium quinoa</name>
    <name type="common">Quinoa</name>
    <dbReference type="NCBI Taxonomy" id="63459"/>
    <lineage>
        <taxon>Eukaryota</taxon>
        <taxon>Viridiplantae</taxon>
        <taxon>Streptophyta</taxon>
        <taxon>Embryophyta</taxon>
        <taxon>Tracheophyta</taxon>
        <taxon>Spermatophyta</taxon>
        <taxon>Magnoliopsida</taxon>
        <taxon>eudicotyledons</taxon>
        <taxon>Gunneridae</taxon>
        <taxon>Pentapetalae</taxon>
        <taxon>Caryophyllales</taxon>
        <taxon>Chenopodiaceae</taxon>
        <taxon>Chenopodioideae</taxon>
        <taxon>Atripliceae</taxon>
        <taxon>Chenopodium</taxon>
    </lineage>
</organism>
<evidence type="ECO:0000259" key="4">
    <source>
        <dbReference type="Pfam" id="PF02791"/>
    </source>
</evidence>
<keyword evidence="6" id="KW-1185">Reference proteome</keyword>
<reference evidence="5" key="1">
    <citation type="journal article" date="2017" name="Nature">
        <title>The genome of Chenopodium quinoa.</title>
        <authorList>
            <person name="Jarvis D.E."/>
            <person name="Ho Y.S."/>
            <person name="Lightfoot D.J."/>
            <person name="Schmoeckel S.M."/>
            <person name="Li B."/>
            <person name="Borm T.J.A."/>
            <person name="Ohyanagi H."/>
            <person name="Mineta K."/>
            <person name="Michell C.T."/>
            <person name="Saber N."/>
            <person name="Kharbatia N.M."/>
            <person name="Rupper R.R."/>
            <person name="Sharp A.R."/>
            <person name="Dally N."/>
            <person name="Boughton B.A."/>
            <person name="Woo Y.H."/>
            <person name="Gao G."/>
            <person name="Schijlen E.G.W.M."/>
            <person name="Guo X."/>
            <person name="Momin A.A."/>
            <person name="Negrao S."/>
            <person name="Al-Babili S."/>
            <person name="Gehring C."/>
            <person name="Roessner U."/>
            <person name="Jung C."/>
            <person name="Murphy K."/>
            <person name="Arold S.T."/>
            <person name="Gojobori T."/>
            <person name="van der Linden C.G."/>
            <person name="van Loo E.N."/>
            <person name="Jellen E.N."/>
            <person name="Maughan P.J."/>
            <person name="Tester M."/>
        </authorList>
    </citation>
    <scope>NUCLEOTIDE SEQUENCE [LARGE SCALE GENOMIC DNA]</scope>
    <source>
        <strain evidence="5">cv. PI 614886</strain>
    </source>
</reference>
<feature type="compositionally biased region" description="Basic and acidic residues" evidence="3">
    <location>
        <begin position="733"/>
        <end position="742"/>
    </location>
</feature>
<feature type="region of interest" description="Disordered" evidence="3">
    <location>
        <begin position="262"/>
        <end position="283"/>
    </location>
</feature>
<evidence type="ECO:0000256" key="1">
    <source>
        <dbReference type="ARBA" id="ARBA00004123"/>
    </source>
</evidence>
<evidence type="ECO:0000313" key="6">
    <source>
        <dbReference type="Proteomes" id="UP000596660"/>
    </source>
</evidence>
<evidence type="ECO:0000256" key="3">
    <source>
        <dbReference type="SAM" id="MobiDB-lite"/>
    </source>
</evidence>
<keyword evidence="2" id="KW-0539">Nucleus</keyword>
<accession>A0A803L8Z6</accession>
<feature type="compositionally biased region" description="Basic and acidic residues" evidence="3">
    <location>
        <begin position="642"/>
        <end position="652"/>
    </location>
</feature>
<dbReference type="InterPro" id="IPR018501">
    <property type="entry name" value="DDT_dom"/>
</dbReference>
<feature type="domain" description="DDT" evidence="4">
    <location>
        <begin position="302"/>
        <end position="347"/>
    </location>
</feature>
<feature type="region of interest" description="Disordered" evidence="3">
    <location>
        <begin position="587"/>
        <end position="682"/>
    </location>
</feature>
<dbReference type="AlphaFoldDB" id="A0A803L8Z6"/>
<dbReference type="PANTHER" id="PTHR14296">
    <property type="entry name" value="REMODELING AND SPACING FACTOR 1"/>
    <property type="match status" value="1"/>
</dbReference>
<feature type="region of interest" description="Disordered" evidence="3">
    <location>
        <begin position="697"/>
        <end position="850"/>
    </location>
</feature>
<proteinExistence type="predicted"/>
<feature type="compositionally biased region" description="Acidic residues" evidence="3">
    <location>
        <begin position="769"/>
        <end position="782"/>
    </location>
</feature>
<dbReference type="GO" id="GO:0031213">
    <property type="term" value="C:RSF complex"/>
    <property type="evidence" value="ECO:0007669"/>
    <property type="project" value="InterPro"/>
</dbReference>
<dbReference type="GO" id="GO:0006355">
    <property type="term" value="P:regulation of DNA-templated transcription"/>
    <property type="evidence" value="ECO:0007669"/>
    <property type="project" value="InterPro"/>
</dbReference>
<feature type="compositionally biased region" description="Low complexity" evidence="3">
    <location>
        <begin position="620"/>
        <end position="630"/>
    </location>
</feature>
<feature type="compositionally biased region" description="Basic and acidic residues" evidence="3">
    <location>
        <begin position="807"/>
        <end position="821"/>
    </location>
</feature>
<protein>
    <recommendedName>
        <fullName evidence="4">DDT domain-containing protein</fullName>
    </recommendedName>
</protein>
<dbReference type="EnsemblPlants" id="AUR62008335-RA">
    <property type="protein sequence ID" value="AUR62008335-RA:cds"/>
    <property type="gene ID" value="AUR62008335"/>
</dbReference>
<comment type="subcellular location">
    <subcellularLocation>
        <location evidence="1">Nucleus</location>
    </subcellularLocation>
</comment>
<dbReference type="Gramene" id="AUR62008335-RA">
    <property type="protein sequence ID" value="AUR62008335-RA:cds"/>
    <property type="gene ID" value="AUR62008335"/>
</dbReference>
<evidence type="ECO:0000256" key="2">
    <source>
        <dbReference type="ARBA" id="ARBA00023242"/>
    </source>
</evidence>
<sequence length="850" mass="97036">MGNETWISASCGFLMIQQNKSITLVQWKQGALPVGSERKRRGLGDKHHCHLCFDSEDQGNTQLETLEQLFRDCSVASHVWKGFNLGMNVAFQDNVPIVEWVQKWLRILGGKDESMERSFQTFIVGLESIWEARNNQIFKNTKLNPWAVIKRMESRVVMPIKKNISSEDCSITHNIQGYDGPLGFGPSCIEEKQGNNNLVLNSGTGTEVCSRKAEGIAGICRPTRACTARPAKYVDPPVIERRARPPKREKVEKVVVEEEVLEEEDDDLPKEHSSKVVTSLVNPPTPEQMPRWHLRSMWELASILNFLHLFRAVLNINAEFSAEELESALLTPNSTLSDIHIPLLKAIPPVTRMACGRETWVTVLCRKLRDWWHWVAEGELPIVANHGAEIEMYKTLDPAVRVVILKALCDIRVEQDDIRSYIDNSLKHGAQLSAFRKERIGGDSHGTSFWYEDDEFVGHRLYREIRKVERKVEMKKGKTKGSNVLPCTTYEWETVATNLDEFLDVSEKLFSSKNRTEASLGKKLKNDMLPEIEKIYRRKEKLLKKQQRQALLLDNFVMDGLAGGRSLRDRKPVTYTFDDFDRSINEAIKTTKRKQPSPEPGVKRDVIKPEPSANGRWNGSSHSSLHVSFSPPSPADYDEMDVDHNSEPLDRGNRRRQRPQRYSEKDYVEGISDNEEGYLDSDDDIVGEAVYDEAYMQQQRFKKPEGRTRRGTKIRSVDDLDSGLRRSKRATRNRIDYRKYELSDSETETSTKNRKVNHDRTGYPNYSTESEDSDEDDHEEEQLERGVSESTPMDVEKSENGPLPKPESPKQVDPDRIEARGFLDLNELAPGSGFDDGPSALAKDDDQKGE</sequence>
<name>A0A803L8Z6_CHEQI</name>
<dbReference type="PANTHER" id="PTHR14296:SF3">
    <property type="entry name" value="DIKAR, ISOFORM F"/>
    <property type="match status" value="1"/>
</dbReference>
<evidence type="ECO:0000313" key="5">
    <source>
        <dbReference type="EnsemblPlants" id="AUR62008335-RA:cds"/>
    </source>
</evidence>
<feature type="compositionally biased region" description="Basic and acidic residues" evidence="3">
    <location>
        <begin position="715"/>
        <end position="724"/>
    </location>
</feature>
<dbReference type="Proteomes" id="UP000596660">
    <property type="component" value="Unplaced"/>
</dbReference>
<dbReference type="Pfam" id="PF02791">
    <property type="entry name" value="DDT"/>
    <property type="match status" value="1"/>
</dbReference>